<dbReference type="NCBIfam" id="TIGR03668">
    <property type="entry name" value="Rv0121_F420"/>
    <property type="match status" value="1"/>
</dbReference>
<dbReference type="RefSeq" id="WP_119821050.1">
    <property type="nucleotide sequence ID" value="NZ_CP025066.1"/>
</dbReference>
<dbReference type="OrthoDB" id="4669at2157"/>
<keyword evidence="4" id="KW-1185">Reference proteome</keyword>
<keyword evidence="1" id="KW-0560">Oxidoreductase</keyword>
<dbReference type="GeneID" id="37879346"/>
<dbReference type="Gene3D" id="2.30.110.10">
    <property type="entry name" value="Electron Transport, Fmn-binding Protein, Chain A"/>
    <property type="match status" value="1"/>
</dbReference>
<organism evidence="3 4">
    <name type="scientific">Halalkaliarchaeum desulfuricum</name>
    <dbReference type="NCBI Taxonomy" id="2055893"/>
    <lineage>
        <taxon>Archaea</taxon>
        <taxon>Methanobacteriati</taxon>
        <taxon>Methanobacteriota</taxon>
        <taxon>Stenosarchaea group</taxon>
        <taxon>Halobacteria</taxon>
        <taxon>Halobacteriales</taxon>
        <taxon>Haloferacaceae</taxon>
        <taxon>Halalkaliarchaeum</taxon>
    </lineage>
</organism>
<name>A0A343TNC4_9EURY</name>
<protein>
    <submittedName>
        <fullName evidence="3">PPOX class putative F420-dependent enzyme</fullName>
    </submittedName>
</protein>
<dbReference type="Proteomes" id="UP000263012">
    <property type="component" value="Chromosome"/>
</dbReference>
<sequence length="149" mass="16693">MFERTERRYLESAPIGRLATVDVDGRPHVVPVCFAFADGNIVTPIDEKPQDVAPRELRRSRNIRENPRVALVVDHYTDNWSELGWVQVRGTATLVDPDDTIHAAAVTALRSKYDQYDAHDLERRPLIRISPGSVRSWGTLTCPDDSGGA</sequence>
<dbReference type="EMBL" id="CP025066">
    <property type="protein sequence ID" value="AUX10596.1"/>
    <property type="molecule type" value="Genomic_DNA"/>
</dbReference>
<dbReference type="GO" id="GO:0005829">
    <property type="term" value="C:cytosol"/>
    <property type="evidence" value="ECO:0007669"/>
    <property type="project" value="TreeGrafter"/>
</dbReference>
<dbReference type="InterPro" id="IPR052019">
    <property type="entry name" value="F420H2_bilvrd_red/Heme_oxyg"/>
</dbReference>
<evidence type="ECO:0000259" key="2">
    <source>
        <dbReference type="Pfam" id="PF01243"/>
    </source>
</evidence>
<reference evidence="4" key="1">
    <citation type="submission" date="2017-11" db="EMBL/GenBank/DDBJ databases">
        <title>Phenotypic and genomic properties of facultatively anaerobic sulfur-reducing natronoarchaea from hypersaline soda lakes.</title>
        <authorList>
            <person name="Sorokin D.Y."/>
            <person name="Kublanov I.V."/>
            <person name="Roman P."/>
            <person name="Sinninghe Damste J.S."/>
            <person name="Golyshin P.N."/>
            <person name="Rojo D."/>
            <person name="Ciordia S."/>
            <person name="Mena M.D.C."/>
            <person name="Ferrer M."/>
            <person name="Messina E."/>
            <person name="Smedile F."/>
            <person name="La Spada G."/>
            <person name="La Cono V."/>
            <person name="Yakimov M.M."/>
        </authorList>
    </citation>
    <scope>NUCLEOTIDE SEQUENCE [LARGE SCALE GENOMIC DNA]</scope>
    <source>
        <strain evidence="4">AArc-Sl</strain>
    </source>
</reference>
<accession>A0A343TNC4</accession>
<dbReference type="KEGG" id="hdf:AArcSl_2985"/>
<proteinExistence type="predicted"/>
<dbReference type="InterPro" id="IPR012349">
    <property type="entry name" value="Split_barrel_FMN-bd"/>
</dbReference>
<dbReference type="SUPFAM" id="SSF50475">
    <property type="entry name" value="FMN-binding split barrel"/>
    <property type="match status" value="1"/>
</dbReference>
<gene>
    <name evidence="3" type="ORF">AArcSl_2985</name>
</gene>
<dbReference type="Pfam" id="PF01243">
    <property type="entry name" value="PNPOx_N"/>
    <property type="match status" value="1"/>
</dbReference>
<evidence type="ECO:0000313" key="4">
    <source>
        <dbReference type="Proteomes" id="UP000263012"/>
    </source>
</evidence>
<feature type="domain" description="Pyridoxamine 5'-phosphate oxidase N-terminal" evidence="2">
    <location>
        <begin position="7"/>
        <end position="137"/>
    </location>
</feature>
<evidence type="ECO:0000313" key="3">
    <source>
        <dbReference type="EMBL" id="AUX10596.1"/>
    </source>
</evidence>
<dbReference type="InterPro" id="IPR019967">
    <property type="entry name" value="F420-dep_enz_PPOX_Rv0121"/>
</dbReference>
<dbReference type="GO" id="GO:0070967">
    <property type="term" value="F:coenzyme F420 binding"/>
    <property type="evidence" value="ECO:0007669"/>
    <property type="project" value="TreeGrafter"/>
</dbReference>
<dbReference type="InterPro" id="IPR011576">
    <property type="entry name" value="Pyridox_Oxase_N"/>
</dbReference>
<dbReference type="PANTHER" id="PTHR35176">
    <property type="entry name" value="HEME OXYGENASE HI_0854-RELATED"/>
    <property type="match status" value="1"/>
</dbReference>
<dbReference type="AlphaFoldDB" id="A0A343TNC4"/>
<evidence type="ECO:0000256" key="1">
    <source>
        <dbReference type="ARBA" id="ARBA00023002"/>
    </source>
</evidence>
<dbReference type="PANTHER" id="PTHR35176:SF2">
    <property type="entry name" value="F420H(2)-DEPENDENT REDUCTASE RV1155"/>
    <property type="match status" value="1"/>
</dbReference>
<dbReference type="GO" id="GO:0016627">
    <property type="term" value="F:oxidoreductase activity, acting on the CH-CH group of donors"/>
    <property type="evidence" value="ECO:0007669"/>
    <property type="project" value="TreeGrafter"/>
</dbReference>